<evidence type="ECO:0008006" key="4">
    <source>
        <dbReference type="Google" id="ProtNLM"/>
    </source>
</evidence>
<name>A0A7L9FIN8_9CREN</name>
<keyword evidence="1" id="KW-0812">Transmembrane</keyword>
<dbReference type="Proteomes" id="UP000594121">
    <property type="component" value="Chromosome"/>
</dbReference>
<evidence type="ECO:0000313" key="2">
    <source>
        <dbReference type="EMBL" id="QOJ79629.1"/>
    </source>
</evidence>
<gene>
    <name evidence="2" type="ORF">IG193_04025</name>
</gene>
<dbReference type="EMBL" id="CP062310">
    <property type="protein sequence ID" value="QOJ79629.1"/>
    <property type="molecule type" value="Genomic_DNA"/>
</dbReference>
<dbReference type="RefSeq" id="WP_192819601.1">
    <property type="nucleotide sequence ID" value="NZ_CP062310.1"/>
</dbReference>
<keyword evidence="3" id="KW-1185">Reference proteome</keyword>
<organism evidence="2 3">
    <name type="scientific">Infirmifilum lucidum</name>
    <dbReference type="NCBI Taxonomy" id="2776706"/>
    <lineage>
        <taxon>Archaea</taxon>
        <taxon>Thermoproteota</taxon>
        <taxon>Thermoprotei</taxon>
        <taxon>Thermofilales</taxon>
        <taxon>Thermofilaceae</taxon>
        <taxon>Infirmifilum</taxon>
    </lineage>
</organism>
<dbReference type="KEGG" id="thel:IG193_04025"/>
<reference evidence="2 3" key="1">
    <citation type="submission" date="2020-10" db="EMBL/GenBank/DDBJ databases">
        <title>Thermofilum lucidum 3507LT sp. nov. a novel member of Thermofilaceae family isolated from Chile hot spring, and proposal of description order Thermofilales.</title>
        <authorList>
            <person name="Zayulina K.S."/>
            <person name="Elcheninov A.G."/>
            <person name="Toshchakov S.V."/>
            <person name="Kublanov I.V."/>
        </authorList>
    </citation>
    <scope>NUCLEOTIDE SEQUENCE [LARGE SCALE GENOMIC DNA]</scope>
    <source>
        <strain evidence="2 3">3507LT</strain>
    </source>
</reference>
<sequence length="706" mass="77237">MVPDVYWLRLLLIVLTLGILGSLTYVLGFTGPGMEKTKNVFANTTSVNVTISVLSCSGESIGGDFQRYLTIELKGINITSKISGRDTLSVSVPPGNYSLSVYYLGSLVYKKNLTIQNSTRLSVNANITRIQFRVVGLMERGVQGYTLYIAGVTFQSGTSDIVTLWLPFGKFQYSIVYYWEKYGNVTKTGNVYVECRAISVIERVPVWSLLVFNFRLSDGSSALGLNGLVKVYYSGVLIGEVDFQSQDSLKLSGAITGLYTFSIYLHGKKIAETSVNVDEKNWNYTVTINVLRNIVVRLFDKNNQPLVSQDLSVAIVTPLGENRTYSLSDTNTFSLIEGVPGDYSLTVTSSVIGQIYSGRINIRDTSIDLQLPLVFTYVVFRPEGSETIPRGVAAKVFYVQGGREALLWATPSLSEGAESVKRVFLGVLPLGSNVKVDVSYAGVQSTVFTNIGASGVIEARVPVYDVVIRIVDRSGTPVAGCIVNVTAGTLTLSSIAQDGQVFFKNIPNTGARVTVKCKGVLVAEQVFSVASRNITITAPVASLRVRVKSWFDRPVAGVKVWITVLSGNKSLFEARDVTDQSGAAFFAVIPAPPGTTLVLKAEYGSYSYTQRLTGNENDVTIFFDVLVDTPLVKLSLMQTIALLVISLIAGIVGVVALKRYMSVSVFKHMFEVGAGEEEEEEGLVEKIRRKLQRRRVEEEEEESIFF</sequence>
<evidence type="ECO:0000313" key="3">
    <source>
        <dbReference type="Proteomes" id="UP000594121"/>
    </source>
</evidence>
<dbReference type="GeneID" id="59149035"/>
<dbReference type="InParanoid" id="A0A7L9FIN8"/>
<keyword evidence="1" id="KW-1133">Transmembrane helix</keyword>
<feature type="transmembrane region" description="Helical" evidence="1">
    <location>
        <begin position="636"/>
        <end position="657"/>
    </location>
</feature>
<protein>
    <recommendedName>
        <fullName evidence="4">Carboxypeptidase regulatory-like domain-containing protein</fullName>
    </recommendedName>
</protein>
<evidence type="ECO:0000256" key="1">
    <source>
        <dbReference type="SAM" id="Phobius"/>
    </source>
</evidence>
<accession>A0A7L9FIN8</accession>
<dbReference type="AlphaFoldDB" id="A0A7L9FIN8"/>
<proteinExistence type="predicted"/>
<keyword evidence="1" id="KW-0472">Membrane</keyword>